<proteinExistence type="predicted"/>
<dbReference type="GO" id="GO:0016787">
    <property type="term" value="F:hydrolase activity"/>
    <property type="evidence" value="ECO:0007669"/>
    <property type="project" value="InterPro"/>
</dbReference>
<accession>A0A511DJ61</accession>
<evidence type="ECO:0000313" key="2">
    <source>
        <dbReference type="EMBL" id="GEL24849.1"/>
    </source>
</evidence>
<reference evidence="2 3" key="1">
    <citation type="submission" date="2019-07" db="EMBL/GenBank/DDBJ databases">
        <title>Whole genome shotgun sequence of Pseudonocardia sulfidoxydans NBRC 16205.</title>
        <authorList>
            <person name="Hosoyama A."/>
            <person name="Uohara A."/>
            <person name="Ohji S."/>
            <person name="Ichikawa N."/>
        </authorList>
    </citation>
    <scope>NUCLEOTIDE SEQUENCE [LARGE SCALE GENOMIC DNA]</scope>
    <source>
        <strain evidence="2 3">NBRC 16205</strain>
    </source>
</reference>
<dbReference type="InterPro" id="IPR051049">
    <property type="entry name" value="Dienelactone_hydrolase-like"/>
</dbReference>
<dbReference type="EMBL" id="BJVJ01000041">
    <property type="protein sequence ID" value="GEL24849.1"/>
    <property type="molecule type" value="Genomic_DNA"/>
</dbReference>
<feature type="domain" description="Dienelactone hydrolase" evidence="1">
    <location>
        <begin position="21"/>
        <end position="239"/>
    </location>
</feature>
<protein>
    <submittedName>
        <fullName evidence="2">Carboxymethylenebutenolidase</fullName>
    </submittedName>
</protein>
<keyword evidence="3" id="KW-1185">Reference proteome</keyword>
<dbReference type="OrthoDB" id="5902829at2"/>
<evidence type="ECO:0000259" key="1">
    <source>
        <dbReference type="Pfam" id="PF01738"/>
    </source>
</evidence>
<organism evidence="2 3">
    <name type="scientific">Pseudonocardia sulfidoxydans NBRC 16205</name>
    <dbReference type="NCBI Taxonomy" id="1223511"/>
    <lineage>
        <taxon>Bacteria</taxon>
        <taxon>Bacillati</taxon>
        <taxon>Actinomycetota</taxon>
        <taxon>Actinomycetes</taxon>
        <taxon>Pseudonocardiales</taxon>
        <taxon>Pseudonocardiaceae</taxon>
        <taxon>Pseudonocardia</taxon>
    </lineage>
</organism>
<dbReference type="InterPro" id="IPR029058">
    <property type="entry name" value="AB_hydrolase_fold"/>
</dbReference>
<dbReference type="SUPFAM" id="SSF53474">
    <property type="entry name" value="alpha/beta-Hydrolases"/>
    <property type="match status" value="1"/>
</dbReference>
<dbReference type="Proteomes" id="UP000321685">
    <property type="component" value="Unassembled WGS sequence"/>
</dbReference>
<dbReference type="Gene3D" id="3.40.50.1820">
    <property type="entry name" value="alpha/beta hydrolase"/>
    <property type="match status" value="1"/>
</dbReference>
<evidence type="ECO:0000313" key="3">
    <source>
        <dbReference type="Proteomes" id="UP000321685"/>
    </source>
</evidence>
<comment type="caution">
    <text evidence="2">The sequence shown here is derived from an EMBL/GenBank/DDBJ whole genome shotgun (WGS) entry which is preliminary data.</text>
</comment>
<dbReference type="InterPro" id="IPR002925">
    <property type="entry name" value="Dienelactn_hydro"/>
</dbReference>
<dbReference type="PANTHER" id="PTHR46623">
    <property type="entry name" value="CARBOXYMETHYLENEBUTENOLIDASE-RELATED"/>
    <property type="match status" value="1"/>
</dbReference>
<sequence>MVFLSTVADYVKVTAPDGGQFDAYRALPDSGSGPGLLVFQEIFGINDNIRGICDRLAGEGYVALAPDMFWRLEPRFERKDESDMETCMAMVGRLDFGAAAGDITATLAHLRAMPECTGKVGAIGFCLGGALTFLCATSARVDGRGIDAAVPYYGSAINSMLGKADDLTCPTLFHYGNRDPFIPAEAIAEVEQAMAGKDDVTIQLHDAGHAFSNWDAPSFYDERAAAEAWPQTLAFLATHLKD</sequence>
<dbReference type="AlphaFoldDB" id="A0A511DJ61"/>
<name>A0A511DJ61_9PSEU</name>
<dbReference type="PANTHER" id="PTHR46623:SF6">
    <property type="entry name" value="ALPHA_BETA-HYDROLASES SUPERFAMILY PROTEIN"/>
    <property type="match status" value="1"/>
</dbReference>
<gene>
    <name evidence="2" type="ORF">PSU4_38030</name>
</gene>
<dbReference type="Pfam" id="PF01738">
    <property type="entry name" value="DLH"/>
    <property type="match status" value="1"/>
</dbReference>